<name>A0A9P8PQQ5_9ASCO</name>
<reference evidence="15" key="1">
    <citation type="journal article" date="2021" name="Open Biol.">
        <title>Shared evolutionary footprints suggest mitochondrial oxidative damage underlies multiple complex I losses in fungi.</title>
        <authorList>
            <person name="Schikora-Tamarit M.A."/>
            <person name="Marcet-Houben M."/>
            <person name="Nosek J."/>
            <person name="Gabaldon T."/>
        </authorList>
    </citation>
    <scope>NUCLEOTIDE SEQUENCE</scope>
    <source>
        <strain evidence="15">CBS6341</strain>
    </source>
</reference>
<keyword evidence="9" id="KW-0949">S-adenosyl-L-methionine</keyword>
<evidence type="ECO:0000256" key="2">
    <source>
        <dbReference type="ARBA" id="ARBA00004797"/>
    </source>
</evidence>
<comment type="caution">
    <text evidence="15">The sequence shown here is derived from an EMBL/GenBank/DDBJ whole genome shotgun (WGS) entry which is preliminary data.</text>
</comment>
<comment type="catalytic activity">
    <reaction evidence="1">
        <text>7-[(3S)-3-amino-3-carboxypropyl]wyosine(37) in tRNA(Phe) + S-adenosyl-L-methionine = 7-[(3S)-(3-amino-3-methoxycarbonyl)propyl]wyosine(37) in tRNA(Phe) + S-adenosyl-L-homocysteine</text>
        <dbReference type="Rhea" id="RHEA:36903"/>
        <dbReference type="Rhea" id="RHEA-COMP:10379"/>
        <dbReference type="Rhea" id="RHEA-COMP:11844"/>
        <dbReference type="ChEBI" id="CHEBI:57856"/>
        <dbReference type="ChEBI" id="CHEBI:59789"/>
        <dbReference type="ChEBI" id="CHEBI:73543"/>
        <dbReference type="ChEBI" id="CHEBI:74275"/>
        <dbReference type="EC" id="2.1.1.290"/>
    </reaction>
</comment>
<evidence type="ECO:0000256" key="10">
    <source>
        <dbReference type="ARBA" id="ARBA00022694"/>
    </source>
</evidence>
<keyword evidence="7" id="KW-0489">Methyltransferase</keyword>
<evidence type="ECO:0000256" key="3">
    <source>
        <dbReference type="ARBA" id="ARBA00010703"/>
    </source>
</evidence>
<evidence type="ECO:0000313" key="15">
    <source>
        <dbReference type="EMBL" id="KAH3675897.1"/>
    </source>
</evidence>
<dbReference type="GO" id="GO:0030488">
    <property type="term" value="P:tRNA methylation"/>
    <property type="evidence" value="ECO:0007669"/>
    <property type="project" value="TreeGrafter"/>
</dbReference>
<evidence type="ECO:0000256" key="5">
    <source>
        <dbReference type="ARBA" id="ARBA00012779"/>
    </source>
</evidence>
<dbReference type="SUPFAM" id="SSF117281">
    <property type="entry name" value="Kelch motif"/>
    <property type="match status" value="1"/>
</dbReference>
<keyword evidence="10" id="KW-0819">tRNA processing</keyword>
<evidence type="ECO:0000256" key="1">
    <source>
        <dbReference type="ARBA" id="ARBA00001806"/>
    </source>
</evidence>
<evidence type="ECO:0000313" key="16">
    <source>
        <dbReference type="Proteomes" id="UP000769528"/>
    </source>
</evidence>
<dbReference type="PANTHER" id="PTHR46529">
    <property type="entry name" value="TRNA WYBUTOSINE-SYNTHESIZING PROTEIN 4"/>
    <property type="match status" value="1"/>
</dbReference>
<evidence type="ECO:0000256" key="14">
    <source>
        <dbReference type="SAM" id="MobiDB-lite"/>
    </source>
</evidence>
<feature type="compositionally biased region" description="Basic and acidic residues" evidence="14">
    <location>
        <begin position="11"/>
        <end position="22"/>
    </location>
</feature>
<dbReference type="GO" id="GO:0031591">
    <property type="term" value="P:wybutosine biosynthetic process"/>
    <property type="evidence" value="ECO:0007669"/>
    <property type="project" value="TreeGrafter"/>
</dbReference>
<feature type="region of interest" description="Disordered" evidence="14">
    <location>
        <begin position="1"/>
        <end position="27"/>
    </location>
</feature>
<sequence length="676" mass="76899">MSISKVLTPEQTEKQKKKIEKDRRRRQFHDISVQGTNDYSIVSKRSVEKLYSGPLSEDPTRVIPHYFQHFVKKAARRSPAINRGYWTRMESIKNSSYKIIQDSVSKGKKVVVINLGAGYDPLAFQYLDPLNPENSNLKDFVQFVDVDYPDLNKIKIDLINQSQELKTIIGEPKESNFTGVDLKTPNYTVLSCDLKNINLFLKQLEYLELNDENITKIYIAEVSIAYMLPKYADPVIKATSQFPNSHFLLLEQLLPSGLDHGFARTMMFHFSKLNSPLNSVETYPTIEKQIQRFTNLGYNGTVEAQDLFSFWKSLPREIKEKVNKVEHFDEWEEFIVFGQHYLILHASNCEYKLFQDEEQFQFEDPIQGLKFSIGETSEERKFLASGVIGDQIISNGGSSISRLNSSISNKEIKIIEHDLPARVSHTLSTIDTTKLLLAGGRAAPNKPLLDCWILEKQDNGAWKWEETASLPASRFRHAAFTHNSKVYIYGGSFNESPFVEFDRTWKNTTHEGPLKGKQSAALAYNGKIGVVIGGMNEAEEIESSLYTFEILEDGSIKTEFLIEHALLNRYGAQAIFVSSDEIVLLGGVSQLFLHNQTTTIVKINLSKKTVTPVELPNDVWKQSPLLVGFQFVKYKDSFITLNGGAVCYSFGSIWNNHLILNDLEDDLELHLETTII</sequence>
<organism evidence="15 16">
    <name type="scientific">Wickerhamomyces mucosus</name>
    <dbReference type="NCBI Taxonomy" id="1378264"/>
    <lineage>
        <taxon>Eukaryota</taxon>
        <taxon>Fungi</taxon>
        <taxon>Dikarya</taxon>
        <taxon>Ascomycota</taxon>
        <taxon>Saccharomycotina</taxon>
        <taxon>Saccharomycetes</taxon>
        <taxon>Phaffomycetales</taxon>
        <taxon>Wickerhamomycetaceae</taxon>
        <taxon>Wickerhamomyces</taxon>
    </lineage>
</organism>
<evidence type="ECO:0000256" key="12">
    <source>
        <dbReference type="ARBA" id="ARBA00030847"/>
    </source>
</evidence>
<dbReference type="AlphaFoldDB" id="A0A9P8PQQ5"/>
<comment type="catalytic activity">
    <reaction evidence="13">
        <text>7-[(3S)-(3-amino-3-methoxycarbonyl)propyl]wyosine(37) in tRNA(Phe) + S-adenosyl-L-methionine + CO2 = wybutosine(37) in tRNA(Phe) + S-adenosyl-L-homocysteine + 2 H(+)</text>
        <dbReference type="Rhea" id="RHEA:37119"/>
        <dbReference type="Rhea" id="RHEA-COMP:11844"/>
        <dbReference type="Rhea" id="RHEA-COMP:11847"/>
        <dbReference type="ChEBI" id="CHEBI:15378"/>
        <dbReference type="ChEBI" id="CHEBI:16526"/>
        <dbReference type="ChEBI" id="CHEBI:57856"/>
        <dbReference type="ChEBI" id="CHEBI:59789"/>
        <dbReference type="ChEBI" id="CHEBI:73544"/>
        <dbReference type="ChEBI" id="CHEBI:74275"/>
        <dbReference type="EC" id="2.3.1.231"/>
    </reaction>
</comment>
<comment type="pathway">
    <text evidence="2">tRNA modification; wybutosine-tRNA(Phe) biosynthesis.</text>
</comment>
<evidence type="ECO:0000256" key="4">
    <source>
        <dbReference type="ARBA" id="ARBA00012155"/>
    </source>
</evidence>
<dbReference type="InterPro" id="IPR015915">
    <property type="entry name" value="Kelch-typ_b-propeller"/>
</dbReference>
<dbReference type="InterPro" id="IPR029063">
    <property type="entry name" value="SAM-dependent_MTases_sf"/>
</dbReference>
<dbReference type="EC" id="2.3.1.231" evidence="4"/>
<dbReference type="EMBL" id="JAEUBF010000694">
    <property type="protein sequence ID" value="KAH3675897.1"/>
    <property type="molecule type" value="Genomic_DNA"/>
</dbReference>
<evidence type="ECO:0000256" key="9">
    <source>
        <dbReference type="ARBA" id="ARBA00022691"/>
    </source>
</evidence>
<dbReference type="Gene3D" id="3.40.50.150">
    <property type="entry name" value="Vaccinia Virus protein VP39"/>
    <property type="match status" value="1"/>
</dbReference>
<dbReference type="Pfam" id="PF13418">
    <property type="entry name" value="Beta-prop_TYW4"/>
    <property type="match status" value="1"/>
</dbReference>
<protein>
    <recommendedName>
        <fullName evidence="6">tRNA wybutosine-synthesizing protein 4</fullName>
        <ecNumber evidence="5">2.1.1.290</ecNumber>
        <ecNumber evidence="4">2.3.1.231</ecNumber>
    </recommendedName>
    <alternativeName>
        <fullName evidence="12">tRNA(Phe) (7-(3-amino-3-(methoxycarbonyl)propyl)wyosine(37)-N)-methoxycarbonyltransferase</fullName>
    </alternativeName>
    <alternativeName>
        <fullName evidence="11">tRNA(Phe) (7-(3-amino-3-carboxypropyl)wyosine(37)-O)-methyltransferase</fullName>
    </alternativeName>
</protein>
<reference evidence="15" key="2">
    <citation type="submission" date="2021-01" db="EMBL/GenBank/DDBJ databases">
        <authorList>
            <person name="Schikora-Tamarit M.A."/>
        </authorList>
    </citation>
    <scope>NUCLEOTIDE SEQUENCE</scope>
    <source>
        <strain evidence="15">CBS6341</strain>
    </source>
</reference>
<evidence type="ECO:0000256" key="13">
    <source>
        <dbReference type="ARBA" id="ARBA00049250"/>
    </source>
</evidence>
<dbReference type="EC" id="2.1.1.290" evidence="5"/>
<evidence type="ECO:0000256" key="7">
    <source>
        <dbReference type="ARBA" id="ARBA00022603"/>
    </source>
</evidence>
<dbReference type="PANTHER" id="PTHR46529:SF1">
    <property type="entry name" value="TRNA WYBUTOSINE-SYNTHESIZING PROTEIN 4"/>
    <property type="match status" value="1"/>
</dbReference>
<dbReference type="Pfam" id="PF04072">
    <property type="entry name" value="LCM"/>
    <property type="match status" value="1"/>
</dbReference>
<proteinExistence type="inferred from homology"/>
<gene>
    <name evidence="15" type="ORF">WICMUC_002467</name>
</gene>
<dbReference type="GO" id="GO:0008175">
    <property type="term" value="F:tRNA methyltransferase activity"/>
    <property type="evidence" value="ECO:0007669"/>
    <property type="project" value="TreeGrafter"/>
</dbReference>
<evidence type="ECO:0000256" key="8">
    <source>
        <dbReference type="ARBA" id="ARBA00022679"/>
    </source>
</evidence>
<dbReference type="InterPro" id="IPR007213">
    <property type="entry name" value="Ppm1/Ppm2/Tcmp"/>
</dbReference>
<dbReference type="OrthoDB" id="47172at2759"/>
<dbReference type="SUPFAM" id="SSF53335">
    <property type="entry name" value="S-adenosyl-L-methionine-dependent methyltransferases"/>
    <property type="match status" value="1"/>
</dbReference>
<keyword evidence="8" id="KW-0808">Transferase</keyword>
<accession>A0A9P8PQQ5</accession>
<dbReference type="Proteomes" id="UP000769528">
    <property type="component" value="Unassembled WGS sequence"/>
</dbReference>
<dbReference type="Gene3D" id="2.120.10.80">
    <property type="entry name" value="Kelch-type beta propeller"/>
    <property type="match status" value="1"/>
</dbReference>
<keyword evidence="16" id="KW-1185">Reference proteome</keyword>
<evidence type="ECO:0000256" key="6">
    <source>
        <dbReference type="ARBA" id="ARBA00018045"/>
    </source>
</evidence>
<evidence type="ECO:0000256" key="11">
    <source>
        <dbReference type="ARBA" id="ARBA00029750"/>
    </source>
</evidence>
<comment type="similarity">
    <text evidence="3">Belongs to the methyltransferase superfamily. LCMT family.</text>
</comment>